<evidence type="ECO:0000256" key="7">
    <source>
        <dbReference type="ARBA" id="ARBA00047984"/>
    </source>
</evidence>
<organism evidence="13 14">
    <name type="scientific">Microthlaspi erraticum</name>
    <dbReference type="NCBI Taxonomy" id="1685480"/>
    <lineage>
        <taxon>Eukaryota</taxon>
        <taxon>Viridiplantae</taxon>
        <taxon>Streptophyta</taxon>
        <taxon>Embryophyta</taxon>
        <taxon>Tracheophyta</taxon>
        <taxon>Spermatophyta</taxon>
        <taxon>Magnoliopsida</taxon>
        <taxon>eudicotyledons</taxon>
        <taxon>Gunneridae</taxon>
        <taxon>Pentapetalae</taxon>
        <taxon>rosids</taxon>
        <taxon>malvids</taxon>
        <taxon>Brassicales</taxon>
        <taxon>Brassicaceae</taxon>
        <taxon>Coluteocarpeae</taxon>
        <taxon>Microthlaspi</taxon>
    </lineage>
</organism>
<proteinExistence type="inferred from homology"/>
<evidence type="ECO:0000313" key="14">
    <source>
        <dbReference type="Proteomes" id="UP000467841"/>
    </source>
</evidence>
<keyword evidence="2 8" id="KW-0378">Hydrolase</keyword>
<name>A0A6D2I9A1_9BRAS</name>
<sequence length="595" mass="66627">MESSANTNKALTDKRFSDLEPPLSDVIIEALEQSDFKFCTPVQAATIPLLCTFKDVAVDAATGSGKTLAFLVPLVELLRRLSSPKPHQVLGVIISPTRELSTQIYNVAQPFVSTLPNVNSVLLVGGREVQADVKIIEEEGGNVLIGTPGRLSDIMERMDILDFRNLEILILDEADRLLEMGFQKQVNYIISRLPKQRRTGLFSATQTEGVQELAKAGLRNPVRVAVQAQSKSESSQELTNSKIPSGLHLEYLECEADKKSSQLVDLLIENADKKLIVYFMTCASVDYWGLVLSKIPALESITLIPIHGDMKQNARDKALASFTEVSSGVLLCTDVAARGLDIPGIDYVVQYDPPQDPNMFNHRVGRTARLGKQGRAIVFLLPKEDAYVEFMRLRGVSCQERKCSEKASDVIPIIRSLAIKDRAVLEKGLKAFVSFVRAYKEHHCSYIFRWKGLEIGKLAMGYGLLYLPSMSEVKQHRLSSEGFIPVEGIKFDDIKFKDKSRERQRRQNVQARKAKREEEKREKGKRSSKRAATDACGTSDSSKAASRKLTGKQRQTIQTAEDEEELAEDYRYWKKLKKGSIQEDEFAKRMGADDF</sequence>
<dbReference type="EMBL" id="CACVBM020000721">
    <property type="protein sequence ID" value="CAA7022705.1"/>
    <property type="molecule type" value="Genomic_DNA"/>
</dbReference>
<dbReference type="InterPro" id="IPR014001">
    <property type="entry name" value="Helicase_ATP-bd"/>
</dbReference>
<comment type="similarity">
    <text evidence="6">Belongs to the DEAD box helicase family. DDX55/SPB4 subfamily.</text>
</comment>
<dbReference type="SMART" id="SM00490">
    <property type="entry name" value="HELICc"/>
    <property type="match status" value="1"/>
</dbReference>
<dbReference type="InterPro" id="IPR027417">
    <property type="entry name" value="P-loop_NTPase"/>
</dbReference>
<feature type="region of interest" description="Disordered" evidence="10">
    <location>
        <begin position="499"/>
        <end position="565"/>
    </location>
</feature>
<feature type="domain" description="Helicase ATP-binding" evidence="11">
    <location>
        <begin position="47"/>
        <end position="224"/>
    </location>
</feature>
<evidence type="ECO:0000256" key="10">
    <source>
        <dbReference type="SAM" id="MobiDB-lite"/>
    </source>
</evidence>
<dbReference type="GO" id="GO:0003723">
    <property type="term" value="F:RNA binding"/>
    <property type="evidence" value="ECO:0007669"/>
    <property type="project" value="UniProtKB-UniRule"/>
</dbReference>
<evidence type="ECO:0000256" key="1">
    <source>
        <dbReference type="ARBA" id="ARBA00022741"/>
    </source>
</evidence>
<reference evidence="13" key="1">
    <citation type="submission" date="2020-01" db="EMBL/GenBank/DDBJ databases">
        <authorList>
            <person name="Mishra B."/>
        </authorList>
    </citation>
    <scope>NUCLEOTIDE SEQUENCE [LARGE SCALE GENOMIC DNA]</scope>
</reference>
<dbReference type="EC" id="3.6.4.13" evidence="9"/>
<evidence type="ECO:0000256" key="8">
    <source>
        <dbReference type="RuleBase" id="RU000492"/>
    </source>
</evidence>
<accession>A0A6D2I9A1</accession>
<dbReference type="InterPro" id="IPR025313">
    <property type="entry name" value="SPB4-like_CTE"/>
</dbReference>
<dbReference type="GO" id="GO:0016787">
    <property type="term" value="F:hydrolase activity"/>
    <property type="evidence" value="ECO:0007669"/>
    <property type="project" value="UniProtKB-KW"/>
</dbReference>
<protein>
    <recommendedName>
        <fullName evidence="9">ATP-dependent RNA helicase</fullName>
        <ecNumber evidence="9">3.6.4.13</ecNumber>
    </recommendedName>
</protein>
<gene>
    <name evidence="13" type="ORF">MERR_LOCUS9940</name>
</gene>
<evidence type="ECO:0000256" key="5">
    <source>
        <dbReference type="ARBA" id="ARBA00022884"/>
    </source>
</evidence>
<dbReference type="AlphaFoldDB" id="A0A6D2I9A1"/>
<dbReference type="InterPro" id="IPR001650">
    <property type="entry name" value="Helicase_C-like"/>
</dbReference>
<evidence type="ECO:0000256" key="3">
    <source>
        <dbReference type="ARBA" id="ARBA00022806"/>
    </source>
</evidence>
<comment type="catalytic activity">
    <reaction evidence="7 9">
        <text>ATP + H2O = ADP + phosphate + H(+)</text>
        <dbReference type="Rhea" id="RHEA:13065"/>
        <dbReference type="ChEBI" id="CHEBI:15377"/>
        <dbReference type="ChEBI" id="CHEBI:15378"/>
        <dbReference type="ChEBI" id="CHEBI:30616"/>
        <dbReference type="ChEBI" id="CHEBI:43474"/>
        <dbReference type="ChEBI" id="CHEBI:456216"/>
        <dbReference type="EC" id="3.6.4.13"/>
    </reaction>
</comment>
<dbReference type="SUPFAM" id="SSF52540">
    <property type="entry name" value="P-loop containing nucleoside triphosphate hydrolases"/>
    <property type="match status" value="1"/>
</dbReference>
<feature type="domain" description="Helicase C-terminal" evidence="12">
    <location>
        <begin position="262"/>
        <end position="418"/>
    </location>
</feature>
<dbReference type="Pfam" id="PF13959">
    <property type="entry name" value="CTE_SPB4"/>
    <property type="match status" value="1"/>
</dbReference>
<dbReference type="Proteomes" id="UP000467841">
    <property type="component" value="Unassembled WGS sequence"/>
</dbReference>
<evidence type="ECO:0000259" key="11">
    <source>
        <dbReference type="PROSITE" id="PS51192"/>
    </source>
</evidence>
<dbReference type="GO" id="GO:0005524">
    <property type="term" value="F:ATP binding"/>
    <property type="evidence" value="ECO:0007669"/>
    <property type="project" value="UniProtKB-UniRule"/>
</dbReference>
<dbReference type="CDD" id="cd18787">
    <property type="entry name" value="SF2_C_DEAD"/>
    <property type="match status" value="1"/>
</dbReference>
<keyword evidence="1 8" id="KW-0547">Nucleotide-binding</keyword>
<dbReference type="PROSITE" id="PS00039">
    <property type="entry name" value="DEAD_ATP_HELICASE"/>
    <property type="match status" value="1"/>
</dbReference>
<dbReference type="PROSITE" id="PS51192">
    <property type="entry name" value="HELICASE_ATP_BIND_1"/>
    <property type="match status" value="1"/>
</dbReference>
<dbReference type="PANTHER" id="PTHR24031">
    <property type="entry name" value="RNA HELICASE"/>
    <property type="match status" value="1"/>
</dbReference>
<dbReference type="FunFam" id="3.40.50.300:FF:000877">
    <property type="entry name" value="RNA helicase"/>
    <property type="match status" value="1"/>
</dbReference>
<dbReference type="OrthoDB" id="7396459at2759"/>
<dbReference type="InterPro" id="IPR011545">
    <property type="entry name" value="DEAD/DEAH_box_helicase_dom"/>
</dbReference>
<evidence type="ECO:0000256" key="2">
    <source>
        <dbReference type="ARBA" id="ARBA00022801"/>
    </source>
</evidence>
<dbReference type="GO" id="GO:0003724">
    <property type="term" value="F:RNA helicase activity"/>
    <property type="evidence" value="ECO:0007669"/>
    <property type="project" value="UniProtKB-EC"/>
</dbReference>
<dbReference type="SMART" id="SM01178">
    <property type="entry name" value="DUF4217"/>
    <property type="match status" value="1"/>
</dbReference>
<dbReference type="CDD" id="cd17960">
    <property type="entry name" value="DEADc_DDX55"/>
    <property type="match status" value="1"/>
</dbReference>
<keyword evidence="14" id="KW-1185">Reference proteome</keyword>
<dbReference type="Pfam" id="PF00270">
    <property type="entry name" value="DEAD"/>
    <property type="match status" value="1"/>
</dbReference>
<evidence type="ECO:0000256" key="9">
    <source>
        <dbReference type="RuleBase" id="RU365068"/>
    </source>
</evidence>
<dbReference type="Gene3D" id="3.40.50.300">
    <property type="entry name" value="P-loop containing nucleotide triphosphate hydrolases"/>
    <property type="match status" value="2"/>
</dbReference>
<evidence type="ECO:0000256" key="4">
    <source>
        <dbReference type="ARBA" id="ARBA00022840"/>
    </source>
</evidence>
<dbReference type="PROSITE" id="PS51194">
    <property type="entry name" value="HELICASE_CTER"/>
    <property type="match status" value="1"/>
</dbReference>
<keyword evidence="4 8" id="KW-0067">ATP-binding</keyword>
<comment type="caution">
    <text evidence="13">The sequence shown here is derived from an EMBL/GenBank/DDBJ whole genome shotgun (WGS) entry which is preliminary data.</text>
</comment>
<evidence type="ECO:0000259" key="12">
    <source>
        <dbReference type="PROSITE" id="PS51194"/>
    </source>
</evidence>
<evidence type="ECO:0000256" key="6">
    <source>
        <dbReference type="ARBA" id="ARBA00038002"/>
    </source>
</evidence>
<dbReference type="InterPro" id="IPR000629">
    <property type="entry name" value="RNA-helicase_DEAD-box_CS"/>
</dbReference>
<evidence type="ECO:0000313" key="13">
    <source>
        <dbReference type="EMBL" id="CAA7022705.1"/>
    </source>
</evidence>
<comment type="function">
    <text evidence="9">RNA helicase.</text>
</comment>
<dbReference type="Pfam" id="PF00271">
    <property type="entry name" value="Helicase_C"/>
    <property type="match status" value="1"/>
</dbReference>
<keyword evidence="5 9" id="KW-0694">RNA-binding</keyword>
<dbReference type="SMART" id="SM00487">
    <property type="entry name" value="DEXDc"/>
    <property type="match status" value="1"/>
</dbReference>
<comment type="domain">
    <text evidence="9">The Q motif is unique to and characteristic of the DEAD box family of RNA helicases and controls ATP binding and hydrolysis.</text>
</comment>
<keyword evidence="3 8" id="KW-0347">Helicase</keyword>